<evidence type="ECO:0000313" key="4">
    <source>
        <dbReference type="EMBL" id="PKZ29709.1"/>
    </source>
</evidence>
<dbReference type="PANTHER" id="PTHR22916">
    <property type="entry name" value="GLYCOSYLTRANSFERASE"/>
    <property type="match status" value="1"/>
</dbReference>
<feature type="domain" description="Glycosyltransferase 2-like" evidence="3">
    <location>
        <begin position="7"/>
        <end position="171"/>
    </location>
</feature>
<sequence>MNNPLVSVIVPVYNVENFIEKCATTLFEQDYDNIEYIFVNDCTPDSSISVLKEIIKKYPNRKNSIKIINKEKNKGLFKARQTGLKNANGEYIIHIDSDDWVEYDMISLSIAKLLLENSDIVIFDFYEELKNCSRIKSFNIPNNKFDLLNSFTVKSGYMNYVWNKLVKKDLYDEIVFDDYKINMYEDLYVVFKLCFNAKRISILNKPLHHYNRKNTQSITNSYKIDYFYDRVKVVDSIISFLKNNNAEKEYKDLINFYKLYSKLVLILYPNIRNKKLWQDTYPEANEYIWKTNLKFPYKIISWLCKKHMFRLAYFIADLRNIKWLLGK</sequence>
<evidence type="ECO:0000259" key="3">
    <source>
        <dbReference type="Pfam" id="PF00535"/>
    </source>
</evidence>
<dbReference type="Gene3D" id="3.90.550.10">
    <property type="entry name" value="Spore Coat Polysaccharide Biosynthesis Protein SpsA, Chain A"/>
    <property type="match status" value="1"/>
</dbReference>
<evidence type="ECO:0000256" key="2">
    <source>
        <dbReference type="ARBA" id="ARBA00022679"/>
    </source>
</evidence>
<keyword evidence="2 4" id="KW-0808">Transferase</keyword>
<organism evidence="4 5">
    <name type="scientific">Campylobacter ureolyticus</name>
    <dbReference type="NCBI Taxonomy" id="827"/>
    <lineage>
        <taxon>Bacteria</taxon>
        <taxon>Pseudomonadati</taxon>
        <taxon>Campylobacterota</taxon>
        <taxon>Epsilonproteobacteria</taxon>
        <taxon>Campylobacterales</taxon>
        <taxon>Campylobacteraceae</taxon>
        <taxon>Campylobacter</taxon>
    </lineage>
</organism>
<dbReference type="SUPFAM" id="SSF53448">
    <property type="entry name" value="Nucleotide-diphospho-sugar transferases"/>
    <property type="match status" value="1"/>
</dbReference>
<dbReference type="Pfam" id="PF00535">
    <property type="entry name" value="Glycos_transf_2"/>
    <property type="match status" value="1"/>
</dbReference>
<dbReference type="Proteomes" id="UP000234639">
    <property type="component" value="Unassembled WGS sequence"/>
</dbReference>
<proteinExistence type="predicted"/>
<dbReference type="GO" id="GO:0016758">
    <property type="term" value="F:hexosyltransferase activity"/>
    <property type="evidence" value="ECO:0007669"/>
    <property type="project" value="UniProtKB-ARBA"/>
</dbReference>
<gene>
    <name evidence="4" type="ORF">CYJ41_02120</name>
</gene>
<evidence type="ECO:0000256" key="1">
    <source>
        <dbReference type="ARBA" id="ARBA00022676"/>
    </source>
</evidence>
<name>A0A2I1NBG1_9BACT</name>
<dbReference type="RefSeq" id="WP_101636711.1">
    <property type="nucleotide sequence ID" value="NZ_CAUPEY010000001.1"/>
</dbReference>
<comment type="caution">
    <text evidence="4">The sequence shown here is derived from an EMBL/GenBank/DDBJ whole genome shotgun (WGS) entry which is preliminary data.</text>
</comment>
<dbReference type="EMBL" id="PKHU01000002">
    <property type="protein sequence ID" value="PKZ29709.1"/>
    <property type="molecule type" value="Genomic_DNA"/>
</dbReference>
<reference evidence="4 5" key="1">
    <citation type="submission" date="2017-12" db="EMBL/GenBank/DDBJ databases">
        <title>Phylogenetic diversity of female urinary microbiome.</title>
        <authorList>
            <person name="Thomas-White K."/>
            <person name="Wolfe A.J."/>
        </authorList>
    </citation>
    <scope>NUCLEOTIDE SEQUENCE [LARGE SCALE GENOMIC DNA]</scope>
    <source>
        <strain evidence="4 5">UMB0112</strain>
    </source>
</reference>
<dbReference type="CDD" id="cd00761">
    <property type="entry name" value="Glyco_tranf_GTA_type"/>
    <property type="match status" value="1"/>
</dbReference>
<dbReference type="AlphaFoldDB" id="A0A2I1NBG1"/>
<evidence type="ECO:0000313" key="5">
    <source>
        <dbReference type="Proteomes" id="UP000234639"/>
    </source>
</evidence>
<dbReference type="InterPro" id="IPR001173">
    <property type="entry name" value="Glyco_trans_2-like"/>
</dbReference>
<dbReference type="InterPro" id="IPR029044">
    <property type="entry name" value="Nucleotide-diphossugar_trans"/>
</dbReference>
<dbReference type="PANTHER" id="PTHR22916:SF51">
    <property type="entry name" value="GLYCOSYLTRANSFERASE EPSH-RELATED"/>
    <property type="match status" value="1"/>
</dbReference>
<protein>
    <submittedName>
        <fullName evidence="4">Glycosyltransferase family 2 protein</fullName>
    </submittedName>
</protein>
<keyword evidence="1" id="KW-0328">Glycosyltransferase</keyword>
<accession>A0A2I1NBG1</accession>